<dbReference type="InterPro" id="IPR022755">
    <property type="entry name" value="Znf_C2H2_jaz"/>
</dbReference>
<comment type="caution">
    <text evidence="9">The sequence shown here is derived from an EMBL/GenBank/DDBJ whole genome shotgun (WGS) entry which is preliminary data.</text>
</comment>
<dbReference type="PROSITE" id="PS00028">
    <property type="entry name" value="ZINC_FINGER_C2H2_1"/>
    <property type="match status" value="5"/>
</dbReference>
<dbReference type="FunFam" id="3.30.160.60:FF:000110">
    <property type="entry name" value="Zinc finger protein-like"/>
    <property type="match status" value="1"/>
</dbReference>
<dbReference type="PANTHER" id="PTHR24379">
    <property type="entry name" value="KRAB AND ZINC FINGER DOMAIN-CONTAINING"/>
    <property type="match status" value="1"/>
</dbReference>
<dbReference type="GO" id="GO:0005634">
    <property type="term" value="C:nucleus"/>
    <property type="evidence" value="ECO:0007669"/>
    <property type="project" value="UniProtKB-ARBA"/>
</dbReference>
<dbReference type="InterPro" id="IPR036236">
    <property type="entry name" value="Znf_C2H2_sf"/>
</dbReference>
<name>A0AA36HAP1_CYLNA</name>
<gene>
    <name evidence="9" type="ORF">CYNAS_LOCUS18702</name>
</gene>
<reference evidence="9" key="1">
    <citation type="submission" date="2023-07" db="EMBL/GenBank/DDBJ databases">
        <authorList>
            <consortium name="CYATHOMIX"/>
        </authorList>
    </citation>
    <scope>NUCLEOTIDE SEQUENCE</scope>
    <source>
        <strain evidence="9">N/A</strain>
    </source>
</reference>
<evidence type="ECO:0000256" key="2">
    <source>
        <dbReference type="ARBA" id="ARBA00022737"/>
    </source>
</evidence>
<dbReference type="SUPFAM" id="SSF56112">
    <property type="entry name" value="Protein kinase-like (PK-like)"/>
    <property type="match status" value="1"/>
</dbReference>
<dbReference type="InterPro" id="IPR013087">
    <property type="entry name" value="Znf_C2H2_type"/>
</dbReference>
<dbReference type="GO" id="GO:0004672">
    <property type="term" value="F:protein kinase activity"/>
    <property type="evidence" value="ECO:0007669"/>
    <property type="project" value="InterPro"/>
</dbReference>
<feature type="domain" description="Protein kinase" evidence="7">
    <location>
        <begin position="143"/>
        <end position="426"/>
    </location>
</feature>
<dbReference type="InterPro" id="IPR011009">
    <property type="entry name" value="Kinase-like_dom_sf"/>
</dbReference>
<dbReference type="FunFam" id="3.30.160.60:FF:000446">
    <property type="entry name" value="Zinc finger protein"/>
    <property type="match status" value="1"/>
</dbReference>
<dbReference type="SMART" id="SM00355">
    <property type="entry name" value="ZnF_C2H2"/>
    <property type="match status" value="7"/>
</dbReference>
<dbReference type="GO" id="GO:0000122">
    <property type="term" value="P:negative regulation of transcription by RNA polymerase II"/>
    <property type="evidence" value="ECO:0007669"/>
    <property type="project" value="UniProtKB-ARBA"/>
</dbReference>
<dbReference type="GO" id="GO:0008270">
    <property type="term" value="F:zinc ion binding"/>
    <property type="evidence" value="ECO:0007669"/>
    <property type="project" value="UniProtKB-KW"/>
</dbReference>
<dbReference type="Gene3D" id="1.10.510.10">
    <property type="entry name" value="Transferase(Phosphotransferase) domain 1"/>
    <property type="match status" value="1"/>
</dbReference>
<protein>
    <submittedName>
        <fullName evidence="9">Uncharacterized protein</fullName>
    </submittedName>
</protein>
<dbReference type="Pfam" id="PF07714">
    <property type="entry name" value="PK_Tyr_Ser-Thr"/>
    <property type="match status" value="1"/>
</dbReference>
<keyword evidence="3 5" id="KW-0863">Zinc-finger</keyword>
<evidence type="ECO:0000256" key="5">
    <source>
        <dbReference type="PROSITE-ProRule" id="PRU00042"/>
    </source>
</evidence>
<feature type="domain" description="C2H2-type" evidence="8">
    <location>
        <begin position="753"/>
        <end position="780"/>
    </location>
</feature>
<feature type="domain" description="C2H2-type" evidence="8">
    <location>
        <begin position="725"/>
        <end position="752"/>
    </location>
</feature>
<organism evidence="9 10">
    <name type="scientific">Cylicocyclus nassatus</name>
    <name type="common">Nematode worm</name>
    <dbReference type="NCBI Taxonomy" id="53992"/>
    <lineage>
        <taxon>Eukaryota</taxon>
        <taxon>Metazoa</taxon>
        <taxon>Ecdysozoa</taxon>
        <taxon>Nematoda</taxon>
        <taxon>Chromadorea</taxon>
        <taxon>Rhabditida</taxon>
        <taxon>Rhabditina</taxon>
        <taxon>Rhabditomorpha</taxon>
        <taxon>Strongyloidea</taxon>
        <taxon>Strongylidae</taxon>
        <taxon>Cylicocyclus</taxon>
    </lineage>
</organism>
<keyword evidence="2" id="KW-0677">Repeat</keyword>
<evidence type="ECO:0000259" key="7">
    <source>
        <dbReference type="PROSITE" id="PS50011"/>
    </source>
</evidence>
<feature type="region of interest" description="Disordered" evidence="6">
    <location>
        <begin position="431"/>
        <end position="453"/>
    </location>
</feature>
<dbReference type="Gene3D" id="3.30.160.60">
    <property type="entry name" value="Classic Zinc Finger"/>
    <property type="match status" value="5"/>
</dbReference>
<feature type="domain" description="C2H2-type" evidence="8">
    <location>
        <begin position="781"/>
        <end position="808"/>
    </location>
</feature>
<dbReference type="InterPro" id="IPR000719">
    <property type="entry name" value="Prot_kinase_dom"/>
</dbReference>
<dbReference type="Proteomes" id="UP001176961">
    <property type="component" value="Unassembled WGS sequence"/>
</dbReference>
<dbReference type="FunFam" id="3.30.160.60:FF:000557">
    <property type="entry name" value="zinc finger and SCAN domain-containing protein 29"/>
    <property type="match status" value="1"/>
</dbReference>
<dbReference type="Pfam" id="PF00096">
    <property type="entry name" value="zf-C2H2"/>
    <property type="match status" value="4"/>
</dbReference>
<dbReference type="PROSITE" id="PS50011">
    <property type="entry name" value="PROTEIN_KINASE_DOM"/>
    <property type="match status" value="1"/>
</dbReference>
<dbReference type="Pfam" id="PF12171">
    <property type="entry name" value="zf-C2H2_jaz"/>
    <property type="match status" value="1"/>
</dbReference>
<keyword evidence="4" id="KW-0862">Zinc</keyword>
<feature type="domain" description="C2H2-type" evidence="8">
    <location>
        <begin position="600"/>
        <end position="623"/>
    </location>
</feature>
<proteinExistence type="predicted"/>
<feature type="domain" description="C2H2-type" evidence="8">
    <location>
        <begin position="658"/>
        <end position="680"/>
    </location>
</feature>
<keyword evidence="10" id="KW-1185">Reference proteome</keyword>
<evidence type="ECO:0000313" key="10">
    <source>
        <dbReference type="Proteomes" id="UP001176961"/>
    </source>
</evidence>
<evidence type="ECO:0000256" key="6">
    <source>
        <dbReference type="SAM" id="MobiDB-lite"/>
    </source>
</evidence>
<dbReference type="PANTHER" id="PTHR24379:SF121">
    <property type="entry name" value="C2H2-TYPE DOMAIN-CONTAINING PROTEIN"/>
    <property type="match status" value="1"/>
</dbReference>
<evidence type="ECO:0000256" key="4">
    <source>
        <dbReference type="ARBA" id="ARBA00022833"/>
    </source>
</evidence>
<dbReference type="PROSITE" id="PS50157">
    <property type="entry name" value="ZINC_FINGER_C2H2_2"/>
    <property type="match status" value="6"/>
</dbReference>
<evidence type="ECO:0000256" key="1">
    <source>
        <dbReference type="ARBA" id="ARBA00022723"/>
    </source>
</evidence>
<accession>A0AA36HAP1</accession>
<dbReference type="InterPro" id="IPR001245">
    <property type="entry name" value="Ser-Thr/Tyr_kinase_cat_dom"/>
</dbReference>
<evidence type="ECO:0000313" key="9">
    <source>
        <dbReference type="EMBL" id="CAJ0606719.1"/>
    </source>
</evidence>
<dbReference type="GO" id="GO:0005524">
    <property type="term" value="F:ATP binding"/>
    <property type="evidence" value="ECO:0007669"/>
    <property type="project" value="InterPro"/>
</dbReference>
<dbReference type="EMBL" id="CATQJL010000316">
    <property type="protein sequence ID" value="CAJ0606719.1"/>
    <property type="molecule type" value="Genomic_DNA"/>
</dbReference>
<keyword evidence="1" id="KW-0479">Metal-binding</keyword>
<dbReference type="SUPFAM" id="SSF57667">
    <property type="entry name" value="beta-beta-alpha zinc fingers"/>
    <property type="match status" value="4"/>
</dbReference>
<feature type="region of interest" description="Disordered" evidence="6">
    <location>
        <begin position="466"/>
        <end position="485"/>
    </location>
</feature>
<evidence type="ECO:0000256" key="3">
    <source>
        <dbReference type="ARBA" id="ARBA00022771"/>
    </source>
</evidence>
<evidence type="ECO:0000259" key="8">
    <source>
        <dbReference type="PROSITE" id="PS50157"/>
    </source>
</evidence>
<sequence length="836" mass="95485">MVAYLPQARMLENLSGRESAKTEGISVLSWLPATQLIQSVRFDPSNLLLLDQSQLKGDVSSQLPRCCQKLQKDGEFLLQDGDSANTIILSVFKEVVRDFLITIEQAGESHRFVIGNQRFESISEMMSELKSVRSGSETLRLDTAICRNDDMGRFGACSVIDDFPRETMKTMIPLPVIKQKAVLVILRKTIAQMNIDEDLESLMLLKHKHLIRLEDFATYQNHLIILRYEMHENTTLYEILTKKNVVELATTLKWIQQAASLAFYLAKQGCFNSILCAQDCYLDANQNINFRGAWNTFWPTWQEETLRHAFYWRFVAPETLLHQRSFSSSIIWNLGIFMWQLTVSCRLTPFFQYRSRQSYLDAILSGSIILVDYEHDVDSVDMKILKGRANIPPSTDAMIAQCVQLQPDERCLWSTILSTTKRERAIGMLSNRSSETTASLRSSDEPSLESEEPFEVLDSRDYAMQKMTSESETESGSSDEHMKLKDSLSVDEKPHWYANDVRGIELVDSRCYSLVFQNTEWLPERSYLSLQSLFDIAQSNNEGSKAMSEDQIQNSQQPTFARRRGPLERFTLMIGENILHFKIVKGTENNNQSLEEPSGYKCSSCGKVLSSKSLWEKHTEDAHCCSVKNVHCVTCGAVFDSKVSLALHLRLHTGPRPFRCTICTKSFCRSSTLALHTKMHVTGHRHFCQICGRWFKSSAALADHENSCLSSLNGDFININRPFRWQCSFCDKMFHHRRDKNIHERVHTGEKPYTCGYCGRGFTQSQTLTIHIRTHTGEKPYPCNICGQEFRDSSALRKHEYRHTALPSSSVSSIYGDSAIELDVDEDDRLWNEGGS</sequence>
<feature type="domain" description="C2H2-type" evidence="8">
    <location>
        <begin position="630"/>
        <end position="657"/>
    </location>
</feature>
<dbReference type="AlphaFoldDB" id="A0AA36HAP1"/>